<dbReference type="PANTHER" id="PTHR43744:SF12">
    <property type="entry name" value="ABC TRANSPORTER PERMEASE PROTEIN MG189-RELATED"/>
    <property type="match status" value="1"/>
</dbReference>
<dbReference type="AlphaFoldDB" id="A0A1I4K0Z1"/>
<dbReference type="OrthoDB" id="156617at2"/>
<evidence type="ECO:0000256" key="6">
    <source>
        <dbReference type="ARBA" id="ARBA00023136"/>
    </source>
</evidence>
<evidence type="ECO:0000256" key="2">
    <source>
        <dbReference type="ARBA" id="ARBA00022448"/>
    </source>
</evidence>
<protein>
    <submittedName>
        <fullName evidence="9">Carbohydrate ABC transporter membrane protein 2, CUT1 family</fullName>
    </submittedName>
</protein>
<dbReference type="STRING" id="29563.SAMN02983006_01876"/>
<dbReference type="InterPro" id="IPR000515">
    <property type="entry name" value="MetI-like"/>
</dbReference>
<accession>A0A1I4K0Z1</accession>
<proteinExistence type="inferred from homology"/>
<gene>
    <name evidence="9" type="ORF">SAMN02983006_01876</name>
</gene>
<feature type="transmembrane region" description="Helical" evidence="7">
    <location>
        <begin position="9"/>
        <end position="30"/>
    </location>
</feature>
<organism evidence="9 10">
    <name type="scientific">Halanaerobium salsuginis</name>
    <dbReference type="NCBI Taxonomy" id="29563"/>
    <lineage>
        <taxon>Bacteria</taxon>
        <taxon>Bacillati</taxon>
        <taxon>Bacillota</taxon>
        <taxon>Clostridia</taxon>
        <taxon>Halanaerobiales</taxon>
        <taxon>Halanaerobiaceae</taxon>
        <taxon>Halanaerobium</taxon>
    </lineage>
</organism>
<feature type="transmembrane region" description="Helical" evidence="7">
    <location>
        <begin position="104"/>
        <end position="125"/>
    </location>
</feature>
<evidence type="ECO:0000256" key="4">
    <source>
        <dbReference type="ARBA" id="ARBA00022692"/>
    </source>
</evidence>
<dbReference type="EMBL" id="FOTI01000027">
    <property type="protein sequence ID" value="SFL72462.1"/>
    <property type="molecule type" value="Genomic_DNA"/>
</dbReference>
<keyword evidence="3" id="KW-1003">Cell membrane</keyword>
<keyword evidence="6 7" id="KW-0472">Membrane</keyword>
<dbReference type="GO" id="GO:0005886">
    <property type="term" value="C:plasma membrane"/>
    <property type="evidence" value="ECO:0007669"/>
    <property type="project" value="UniProtKB-SubCell"/>
</dbReference>
<evidence type="ECO:0000259" key="8">
    <source>
        <dbReference type="PROSITE" id="PS50928"/>
    </source>
</evidence>
<dbReference type="Gene3D" id="1.10.3720.10">
    <property type="entry name" value="MetI-like"/>
    <property type="match status" value="1"/>
</dbReference>
<feature type="domain" description="ABC transmembrane type-1" evidence="8">
    <location>
        <begin position="69"/>
        <end position="259"/>
    </location>
</feature>
<dbReference type="PANTHER" id="PTHR43744">
    <property type="entry name" value="ABC TRANSPORTER PERMEASE PROTEIN MG189-RELATED-RELATED"/>
    <property type="match status" value="1"/>
</dbReference>
<comment type="similarity">
    <text evidence="7">Belongs to the binding-protein-dependent transport system permease family.</text>
</comment>
<dbReference type="PROSITE" id="PS50928">
    <property type="entry name" value="ABC_TM1"/>
    <property type="match status" value="1"/>
</dbReference>
<dbReference type="Pfam" id="PF00528">
    <property type="entry name" value="BPD_transp_1"/>
    <property type="match status" value="1"/>
</dbReference>
<evidence type="ECO:0000313" key="9">
    <source>
        <dbReference type="EMBL" id="SFL72462.1"/>
    </source>
</evidence>
<comment type="subcellular location">
    <subcellularLocation>
        <location evidence="1 7">Cell membrane</location>
        <topology evidence="1 7">Multi-pass membrane protein</topology>
    </subcellularLocation>
</comment>
<keyword evidence="4 7" id="KW-0812">Transmembrane</keyword>
<dbReference type="InterPro" id="IPR035906">
    <property type="entry name" value="MetI-like_sf"/>
</dbReference>
<reference evidence="9 10" key="1">
    <citation type="submission" date="2016-10" db="EMBL/GenBank/DDBJ databases">
        <authorList>
            <person name="de Groot N.N."/>
        </authorList>
    </citation>
    <scope>NUCLEOTIDE SEQUENCE [LARGE SCALE GENOMIC DNA]</scope>
    <source>
        <strain evidence="9 10">ATCC 51327</strain>
    </source>
</reference>
<evidence type="ECO:0000256" key="5">
    <source>
        <dbReference type="ARBA" id="ARBA00022989"/>
    </source>
</evidence>
<dbReference type="CDD" id="cd06261">
    <property type="entry name" value="TM_PBP2"/>
    <property type="match status" value="1"/>
</dbReference>
<evidence type="ECO:0000313" key="10">
    <source>
        <dbReference type="Proteomes" id="UP000199006"/>
    </source>
</evidence>
<evidence type="ECO:0000256" key="1">
    <source>
        <dbReference type="ARBA" id="ARBA00004651"/>
    </source>
</evidence>
<keyword evidence="5 7" id="KW-1133">Transmembrane helix</keyword>
<sequence length="275" mass="31070">MIIKKIKAALIYLFLLIWLIITGYPMIFLVQNSFKIKMEFFQKPVWSLPASFTIKNYLDVINSGFYIYFFNSIIVCFISVFLIIIVSSLASYAIARIDFKFNKIIYILFLAGMMIPIHSTLIPIYKITLSLGIYDRLSALIGPYVAFSLPISVFILTGFINDIPYELEEAAIIDGANRIRIFKDIILPLVKPAISTVAIYNLTLLWNSFAYALVLTSSPTKRILTLGLFEFQGQHGIDIPLTLTALFLSVLPLIILYVFLQEHIIKGMTAGALKG</sequence>
<feature type="transmembrane region" description="Helical" evidence="7">
    <location>
        <begin position="239"/>
        <end position="260"/>
    </location>
</feature>
<evidence type="ECO:0000256" key="7">
    <source>
        <dbReference type="RuleBase" id="RU363032"/>
    </source>
</evidence>
<dbReference type="GO" id="GO:0055085">
    <property type="term" value="P:transmembrane transport"/>
    <property type="evidence" value="ECO:0007669"/>
    <property type="project" value="InterPro"/>
</dbReference>
<dbReference type="Proteomes" id="UP000199006">
    <property type="component" value="Unassembled WGS sequence"/>
</dbReference>
<feature type="transmembrane region" description="Helical" evidence="7">
    <location>
        <begin position="65"/>
        <end position="92"/>
    </location>
</feature>
<keyword evidence="10" id="KW-1185">Reference proteome</keyword>
<feature type="transmembrane region" description="Helical" evidence="7">
    <location>
        <begin position="137"/>
        <end position="160"/>
    </location>
</feature>
<keyword evidence="2 7" id="KW-0813">Transport</keyword>
<evidence type="ECO:0000256" key="3">
    <source>
        <dbReference type="ARBA" id="ARBA00022475"/>
    </source>
</evidence>
<dbReference type="SUPFAM" id="SSF161098">
    <property type="entry name" value="MetI-like"/>
    <property type="match status" value="1"/>
</dbReference>
<name>A0A1I4K0Z1_9FIRM</name>